<keyword evidence="8" id="KW-1185">Reference proteome</keyword>
<feature type="transmembrane region" description="Helical" evidence="6">
    <location>
        <begin position="401"/>
        <end position="422"/>
    </location>
</feature>
<protein>
    <submittedName>
        <fullName evidence="7">Amino acid permease-domain-containing protein</fullName>
    </submittedName>
</protein>
<feature type="transmembrane region" description="Helical" evidence="6">
    <location>
        <begin position="245"/>
        <end position="264"/>
    </location>
</feature>
<gene>
    <name evidence="7" type="ORF">B0T25DRAFT_533793</name>
</gene>
<keyword evidence="2 6" id="KW-0812">Transmembrane</keyword>
<dbReference type="InterPro" id="IPR050598">
    <property type="entry name" value="AminoAcid_Transporter"/>
</dbReference>
<dbReference type="Gene3D" id="1.20.1740.10">
    <property type="entry name" value="Amino acid/polyamine transporter I"/>
    <property type="match status" value="1"/>
</dbReference>
<feature type="transmembrane region" description="Helical" evidence="6">
    <location>
        <begin position="201"/>
        <end position="225"/>
    </location>
</feature>
<keyword evidence="4 6" id="KW-0472">Membrane</keyword>
<name>A0AAJ0HQU9_9PEZI</name>
<feature type="transmembrane region" description="Helical" evidence="6">
    <location>
        <begin position="510"/>
        <end position="534"/>
    </location>
</feature>
<dbReference type="AlphaFoldDB" id="A0AAJ0HQU9"/>
<comment type="caution">
    <text evidence="7">The sequence shown here is derived from an EMBL/GenBank/DDBJ whole genome shotgun (WGS) entry which is preliminary data.</text>
</comment>
<evidence type="ECO:0000256" key="2">
    <source>
        <dbReference type="ARBA" id="ARBA00022692"/>
    </source>
</evidence>
<proteinExistence type="predicted"/>
<reference evidence="7" key="2">
    <citation type="submission" date="2023-06" db="EMBL/GenBank/DDBJ databases">
        <authorList>
            <consortium name="Lawrence Berkeley National Laboratory"/>
            <person name="Haridas S."/>
            <person name="Hensen N."/>
            <person name="Bonometti L."/>
            <person name="Westerberg I."/>
            <person name="Brannstrom I.O."/>
            <person name="Guillou S."/>
            <person name="Cros-Aarteil S."/>
            <person name="Calhoun S."/>
            <person name="Kuo A."/>
            <person name="Mondo S."/>
            <person name="Pangilinan J."/>
            <person name="Riley R."/>
            <person name="Labutti K."/>
            <person name="Andreopoulos B."/>
            <person name="Lipzen A."/>
            <person name="Chen C."/>
            <person name="Yanf M."/>
            <person name="Daum C."/>
            <person name="Ng V."/>
            <person name="Clum A."/>
            <person name="Steindorff A."/>
            <person name="Ohm R."/>
            <person name="Martin F."/>
            <person name="Silar P."/>
            <person name="Natvig D."/>
            <person name="Lalanne C."/>
            <person name="Gautier V."/>
            <person name="Ament-Velasquez S.L."/>
            <person name="Kruys A."/>
            <person name="Hutchinson M.I."/>
            <person name="Powell A.J."/>
            <person name="Barry K."/>
            <person name="Miller A.N."/>
            <person name="Grigoriev I.V."/>
            <person name="Debuchy R."/>
            <person name="Gladieux P."/>
            <person name="Thoren M.H."/>
            <person name="Johannesson H."/>
        </authorList>
    </citation>
    <scope>NUCLEOTIDE SEQUENCE</scope>
    <source>
        <strain evidence="7">CBS 955.72</strain>
    </source>
</reference>
<comment type="subcellular location">
    <subcellularLocation>
        <location evidence="1">Membrane</location>
        <topology evidence="1">Multi-pass membrane protein</topology>
    </subcellularLocation>
</comment>
<reference evidence="7" key="1">
    <citation type="journal article" date="2023" name="Mol. Phylogenet. Evol.">
        <title>Genome-scale phylogeny and comparative genomics of the fungal order Sordariales.</title>
        <authorList>
            <person name="Hensen N."/>
            <person name="Bonometti L."/>
            <person name="Westerberg I."/>
            <person name="Brannstrom I.O."/>
            <person name="Guillou S."/>
            <person name="Cros-Aarteil S."/>
            <person name="Calhoun S."/>
            <person name="Haridas S."/>
            <person name="Kuo A."/>
            <person name="Mondo S."/>
            <person name="Pangilinan J."/>
            <person name="Riley R."/>
            <person name="LaButti K."/>
            <person name="Andreopoulos B."/>
            <person name="Lipzen A."/>
            <person name="Chen C."/>
            <person name="Yan M."/>
            <person name="Daum C."/>
            <person name="Ng V."/>
            <person name="Clum A."/>
            <person name="Steindorff A."/>
            <person name="Ohm R.A."/>
            <person name="Martin F."/>
            <person name="Silar P."/>
            <person name="Natvig D.O."/>
            <person name="Lalanne C."/>
            <person name="Gautier V."/>
            <person name="Ament-Velasquez S.L."/>
            <person name="Kruys A."/>
            <person name="Hutchinson M.I."/>
            <person name="Powell A.J."/>
            <person name="Barry K."/>
            <person name="Miller A.N."/>
            <person name="Grigoriev I.V."/>
            <person name="Debuchy R."/>
            <person name="Gladieux P."/>
            <person name="Hiltunen Thoren M."/>
            <person name="Johannesson H."/>
        </authorList>
    </citation>
    <scope>NUCLEOTIDE SEQUENCE</scope>
    <source>
        <strain evidence="7">CBS 955.72</strain>
    </source>
</reference>
<dbReference type="GO" id="GO:0015179">
    <property type="term" value="F:L-amino acid transmembrane transporter activity"/>
    <property type="evidence" value="ECO:0007669"/>
    <property type="project" value="TreeGrafter"/>
</dbReference>
<feature type="transmembrane region" description="Helical" evidence="6">
    <location>
        <begin position="276"/>
        <end position="302"/>
    </location>
</feature>
<feature type="transmembrane region" description="Helical" evidence="6">
    <location>
        <begin position="359"/>
        <end position="381"/>
    </location>
</feature>
<feature type="transmembrane region" description="Helical" evidence="6">
    <location>
        <begin position="572"/>
        <end position="590"/>
    </location>
</feature>
<evidence type="ECO:0000256" key="6">
    <source>
        <dbReference type="SAM" id="Phobius"/>
    </source>
</evidence>
<dbReference type="Proteomes" id="UP001275084">
    <property type="component" value="Unassembled WGS sequence"/>
</dbReference>
<evidence type="ECO:0000256" key="5">
    <source>
        <dbReference type="SAM" id="MobiDB-lite"/>
    </source>
</evidence>
<evidence type="ECO:0000256" key="4">
    <source>
        <dbReference type="ARBA" id="ARBA00023136"/>
    </source>
</evidence>
<sequence length="627" mass="66830">MPPLYSANLQPDARDSLELASLASSSPGANTTTDTDSRPSISSSRKLSLEQDDPLDNLNPAAGGRPGYHSRSFSVSSTYDFASNLFPLSSTASGAGYAPLGASTSGGHPSGGLGGASLEKHKTLTYMNGLSLIVGLIIGSGIFSSPSQVNANAGSPGASLIIWVIAGILAWTGAASYAELGGAIPLNGGAQVYLSKIFGELTGFLFTWVALLVLKPGSAAIIAIIMGEYLVRAFIGAEAETINPWINKSVALAGLFLVTFMNCVSTRLGTKVNDMLMFLKFIALLGVTIIGIVVAATGYSFAGTPNLDWKNHEWFEGTKLDASAWAVALYAGLWAFDGWDNTNYVVGEFRNPSRDLPRVIHTAMPLVIVSYLLANVAYFLVLPLATINSTNTVAVMFGAKVFGPAGALVLALIVSASCFGALNSATFTSSRLVYVAGKEGYIPAIFARIGTGESEHTALSSTRTRSWFAKRLARLVGDEDTGLFYTPILALTLNAVLTAAYVLVGEFGTLITFYGVAGYTFYFLTVLGLIVLRVREPNLERPYRTWITTPIIFCCVSLFLLSRAVFAQPLQTLTVVAFVVAGVPVYYWRIHGRDQVVKREAGGPAGRRGGHDAGDGRPWWKFWERGR</sequence>
<feature type="region of interest" description="Disordered" evidence="5">
    <location>
        <begin position="1"/>
        <end position="66"/>
    </location>
</feature>
<feature type="transmembrane region" description="Helical" evidence="6">
    <location>
        <begin position="322"/>
        <end position="339"/>
    </location>
</feature>
<dbReference type="PANTHER" id="PTHR11785">
    <property type="entry name" value="AMINO ACID TRANSPORTER"/>
    <property type="match status" value="1"/>
</dbReference>
<feature type="compositionally biased region" description="Low complexity" evidence="5">
    <location>
        <begin position="18"/>
        <end position="46"/>
    </location>
</feature>
<dbReference type="PANTHER" id="PTHR11785:SF512">
    <property type="entry name" value="SOBREMESA, ISOFORM B"/>
    <property type="match status" value="1"/>
</dbReference>
<evidence type="ECO:0000313" key="8">
    <source>
        <dbReference type="Proteomes" id="UP001275084"/>
    </source>
</evidence>
<feature type="transmembrane region" description="Helical" evidence="6">
    <location>
        <begin position="483"/>
        <end position="504"/>
    </location>
</feature>
<evidence type="ECO:0000313" key="7">
    <source>
        <dbReference type="EMBL" id="KAK3359760.1"/>
    </source>
</evidence>
<organism evidence="7 8">
    <name type="scientific">Lasiosphaeria hispida</name>
    <dbReference type="NCBI Taxonomy" id="260671"/>
    <lineage>
        <taxon>Eukaryota</taxon>
        <taxon>Fungi</taxon>
        <taxon>Dikarya</taxon>
        <taxon>Ascomycota</taxon>
        <taxon>Pezizomycotina</taxon>
        <taxon>Sordariomycetes</taxon>
        <taxon>Sordariomycetidae</taxon>
        <taxon>Sordariales</taxon>
        <taxon>Lasiosphaeriaceae</taxon>
        <taxon>Lasiosphaeria</taxon>
    </lineage>
</organism>
<evidence type="ECO:0000256" key="1">
    <source>
        <dbReference type="ARBA" id="ARBA00004141"/>
    </source>
</evidence>
<evidence type="ECO:0000256" key="3">
    <source>
        <dbReference type="ARBA" id="ARBA00022989"/>
    </source>
</evidence>
<feature type="transmembrane region" description="Helical" evidence="6">
    <location>
        <begin position="157"/>
        <end position="180"/>
    </location>
</feature>
<dbReference type="InterPro" id="IPR002293">
    <property type="entry name" value="AA/rel_permease1"/>
</dbReference>
<dbReference type="Pfam" id="PF13520">
    <property type="entry name" value="AA_permease_2"/>
    <property type="match status" value="1"/>
</dbReference>
<keyword evidence="3 6" id="KW-1133">Transmembrane helix</keyword>
<feature type="transmembrane region" description="Helical" evidence="6">
    <location>
        <begin position="546"/>
        <end position="566"/>
    </location>
</feature>
<dbReference type="GO" id="GO:0016020">
    <property type="term" value="C:membrane"/>
    <property type="evidence" value="ECO:0007669"/>
    <property type="project" value="UniProtKB-SubCell"/>
</dbReference>
<dbReference type="EMBL" id="JAUIQD010000002">
    <property type="protein sequence ID" value="KAK3359760.1"/>
    <property type="molecule type" value="Genomic_DNA"/>
</dbReference>
<feature type="transmembrane region" description="Helical" evidence="6">
    <location>
        <begin position="126"/>
        <end position="145"/>
    </location>
</feature>
<accession>A0AAJ0HQU9</accession>